<protein>
    <submittedName>
        <fullName evidence="6">Ribosomal_L7Ae domain-containing protein</fullName>
    </submittedName>
</protein>
<keyword evidence="2" id="KW-0687">Ribonucleoprotein</keyword>
<sequence length="165" mass="18598">MGKIKMEVDEDVKPTKAELELKVLPAPTTEKGEYEDLCGMVNAIAQPIAGRKLAKKLYKLVKKAHLTLPLLSNLKCNRLVTHESEQRTIFISLDSDVSPVDVYSHMPALCEEKDLPYIFTPSREHLGLAAGHKRPSILLLVREHEDYAELYNEVREQISLLPPIA</sequence>
<proteinExistence type="inferred from homology"/>
<evidence type="ECO:0000256" key="2">
    <source>
        <dbReference type="ARBA" id="ARBA00023274"/>
    </source>
</evidence>
<gene>
    <name evidence="4" type="ORF">TCNE_LOCUS9284</name>
</gene>
<dbReference type="AlphaFoldDB" id="A0A183ULB4"/>
<evidence type="ECO:0000313" key="5">
    <source>
        <dbReference type="Proteomes" id="UP000050794"/>
    </source>
</evidence>
<dbReference type="WBParaSite" id="TCNE_0000928401-mRNA-1">
    <property type="protein sequence ID" value="TCNE_0000928401-mRNA-1"/>
    <property type="gene ID" value="TCNE_0000928401"/>
</dbReference>
<dbReference type="Pfam" id="PF01248">
    <property type="entry name" value="Ribosomal_L7Ae"/>
    <property type="match status" value="1"/>
</dbReference>
<dbReference type="InterPro" id="IPR018492">
    <property type="entry name" value="Ribosomal_eL8/Nhp2"/>
</dbReference>
<keyword evidence="5" id="KW-1185">Reference proteome</keyword>
<comment type="similarity">
    <text evidence="1">Belongs to the eukaryotic ribosomal protein eL8 family.</text>
</comment>
<dbReference type="SUPFAM" id="SSF55315">
    <property type="entry name" value="L30e-like"/>
    <property type="match status" value="1"/>
</dbReference>
<evidence type="ECO:0000259" key="3">
    <source>
        <dbReference type="Pfam" id="PF01248"/>
    </source>
</evidence>
<dbReference type="InterPro" id="IPR029064">
    <property type="entry name" value="Ribosomal_eL30-like_sf"/>
</dbReference>
<accession>A0A183ULB4</accession>
<feature type="domain" description="Ribosomal protein eL8/eL30/eS12/Gadd45" evidence="3">
    <location>
        <begin position="93"/>
        <end position="150"/>
    </location>
</feature>
<name>A0A183ULB4_TOXCA</name>
<reference evidence="6" key="1">
    <citation type="submission" date="2016-06" db="UniProtKB">
        <authorList>
            <consortium name="WormBaseParasite"/>
        </authorList>
    </citation>
    <scope>IDENTIFICATION</scope>
</reference>
<dbReference type="Proteomes" id="UP000050794">
    <property type="component" value="Unassembled WGS sequence"/>
</dbReference>
<dbReference type="PRINTS" id="PR00881">
    <property type="entry name" value="L7ARS6FAMILY"/>
</dbReference>
<dbReference type="EMBL" id="UYWY01020131">
    <property type="protein sequence ID" value="VDM40605.1"/>
    <property type="molecule type" value="Genomic_DNA"/>
</dbReference>
<evidence type="ECO:0000313" key="4">
    <source>
        <dbReference type="EMBL" id="VDM40605.1"/>
    </source>
</evidence>
<organism evidence="5 6">
    <name type="scientific">Toxocara canis</name>
    <name type="common">Canine roundworm</name>
    <dbReference type="NCBI Taxonomy" id="6265"/>
    <lineage>
        <taxon>Eukaryota</taxon>
        <taxon>Metazoa</taxon>
        <taxon>Ecdysozoa</taxon>
        <taxon>Nematoda</taxon>
        <taxon>Chromadorea</taxon>
        <taxon>Rhabditida</taxon>
        <taxon>Spirurina</taxon>
        <taxon>Ascaridomorpha</taxon>
        <taxon>Ascaridoidea</taxon>
        <taxon>Toxocaridae</taxon>
        <taxon>Toxocara</taxon>
    </lineage>
</organism>
<reference evidence="4 5" key="2">
    <citation type="submission" date="2018-11" db="EMBL/GenBank/DDBJ databases">
        <authorList>
            <consortium name="Pathogen Informatics"/>
        </authorList>
    </citation>
    <scope>NUCLEOTIDE SEQUENCE [LARGE SCALE GENOMIC DNA]</scope>
</reference>
<dbReference type="Gene3D" id="3.30.1330.30">
    <property type="match status" value="1"/>
</dbReference>
<evidence type="ECO:0000313" key="6">
    <source>
        <dbReference type="WBParaSite" id="TCNE_0000928401-mRNA-1"/>
    </source>
</evidence>
<dbReference type="InterPro" id="IPR004038">
    <property type="entry name" value="Ribosomal_eL8/eL30/eS12/Gad45"/>
</dbReference>
<evidence type="ECO:0000256" key="1">
    <source>
        <dbReference type="ARBA" id="ARBA00007337"/>
    </source>
</evidence>
<dbReference type="GO" id="GO:1990904">
    <property type="term" value="C:ribonucleoprotein complex"/>
    <property type="evidence" value="ECO:0007669"/>
    <property type="project" value="UniProtKB-KW"/>
</dbReference>